<dbReference type="NCBIfam" id="TIGR02937">
    <property type="entry name" value="sigma70-ECF"/>
    <property type="match status" value="1"/>
</dbReference>
<evidence type="ECO:0000256" key="3">
    <source>
        <dbReference type="ARBA" id="ARBA00023082"/>
    </source>
</evidence>
<proteinExistence type="inferred from homology"/>
<feature type="domain" description="RNA polymerase sigma factor 70 region 4 type 2" evidence="6">
    <location>
        <begin position="125"/>
        <end position="175"/>
    </location>
</feature>
<keyword evidence="2" id="KW-0805">Transcription regulation</keyword>
<dbReference type="RefSeq" id="WP_369328154.1">
    <property type="nucleotide sequence ID" value="NZ_JAULBC010000001.1"/>
</dbReference>
<gene>
    <name evidence="7" type="ORF">QTN47_04590</name>
</gene>
<keyword evidence="8" id="KW-1185">Reference proteome</keyword>
<dbReference type="InterPro" id="IPR036388">
    <property type="entry name" value="WH-like_DNA-bd_sf"/>
</dbReference>
<dbReference type="NCBIfam" id="TIGR02985">
    <property type="entry name" value="Sig70_bacteroi1"/>
    <property type="match status" value="1"/>
</dbReference>
<dbReference type="SUPFAM" id="SSF88946">
    <property type="entry name" value="Sigma2 domain of RNA polymerase sigma factors"/>
    <property type="match status" value="1"/>
</dbReference>
<comment type="similarity">
    <text evidence="1">Belongs to the sigma-70 factor family. ECF subfamily.</text>
</comment>
<name>A0ABV3ZA81_9BACT</name>
<reference evidence="7 8" key="1">
    <citation type="submission" date="2023-07" db="EMBL/GenBank/DDBJ databases">
        <authorList>
            <person name="Lian W.-H."/>
        </authorList>
    </citation>
    <scope>NUCLEOTIDE SEQUENCE [LARGE SCALE GENOMIC DNA]</scope>
    <source>
        <strain evidence="7 8">SYSU DXS3180</strain>
    </source>
</reference>
<evidence type="ECO:0000259" key="6">
    <source>
        <dbReference type="Pfam" id="PF08281"/>
    </source>
</evidence>
<feature type="domain" description="RNA polymerase sigma-70 region 2" evidence="5">
    <location>
        <begin position="25"/>
        <end position="89"/>
    </location>
</feature>
<evidence type="ECO:0000313" key="7">
    <source>
        <dbReference type="EMBL" id="MEX6686758.1"/>
    </source>
</evidence>
<dbReference type="InterPro" id="IPR013324">
    <property type="entry name" value="RNA_pol_sigma_r3/r4-like"/>
</dbReference>
<dbReference type="Gene3D" id="1.10.10.10">
    <property type="entry name" value="Winged helix-like DNA-binding domain superfamily/Winged helix DNA-binding domain"/>
    <property type="match status" value="1"/>
</dbReference>
<sequence length="205" mass="23725">MTENNTPQLLFQQLANGDQRSLEMLYKMYYSRLTGFVTGFVKNKESAEEVVSDVFVSIWQQREKLPSIEHPSTYLFTCARNAALNYIRKFGNSRVVFMEDSGCAVLTENTDPSKELEKKELMIKMDRAIESLPLQCKTIFRLVKEQGFKCREVAEIMNLSTRTVETQVYKAVKKLDEVLSERHTSSNKPSNKGSFFSLLFFFSFF</sequence>
<dbReference type="SUPFAM" id="SSF88659">
    <property type="entry name" value="Sigma3 and sigma4 domains of RNA polymerase sigma factors"/>
    <property type="match status" value="1"/>
</dbReference>
<evidence type="ECO:0000259" key="5">
    <source>
        <dbReference type="Pfam" id="PF04542"/>
    </source>
</evidence>
<dbReference type="Pfam" id="PF04542">
    <property type="entry name" value="Sigma70_r2"/>
    <property type="match status" value="1"/>
</dbReference>
<dbReference type="Gene3D" id="1.10.1740.10">
    <property type="match status" value="1"/>
</dbReference>
<protein>
    <submittedName>
        <fullName evidence="7">RNA polymerase sigma-70 factor</fullName>
    </submittedName>
</protein>
<dbReference type="InterPro" id="IPR007627">
    <property type="entry name" value="RNA_pol_sigma70_r2"/>
</dbReference>
<dbReference type="InterPro" id="IPR013325">
    <property type="entry name" value="RNA_pol_sigma_r2"/>
</dbReference>
<dbReference type="InterPro" id="IPR039425">
    <property type="entry name" value="RNA_pol_sigma-70-like"/>
</dbReference>
<organism evidence="7 8">
    <name type="scientific">Danxiaibacter flavus</name>
    <dbReference type="NCBI Taxonomy" id="3049108"/>
    <lineage>
        <taxon>Bacteria</taxon>
        <taxon>Pseudomonadati</taxon>
        <taxon>Bacteroidota</taxon>
        <taxon>Chitinophagia</taxon>
        <taxon>Chitinophagales</taxon>
        <taxon>Chitinophagaceae</taxon>
        <taxon>Danxiaibacter</taxon>
    </lineage>
</organism>
<accession>A0ABV3ZA81</accession>
<keyword evidence="3" id="KW-0731">Sigma factor</keyword>
<evidence type="ECO:0000256" key="1">
    <source>
        <dbReference type="ARBA" id="ARBA00010641"/>
    </source>
</evidence>
<evidence type="ECO:0000256" key="4">
    <source>
        <dbReference type="ARBA" id="ARBA00023163"/>
    </source>
</evidence>
<dbReference type="Pfam" id="PF08281">
    <property type="entry name" value="Sigma70_r4_2"/>
    <property type="match status" value="1"/>
</dbReference>
<comment type="caution">
    <text evidence="7">The sequence shown here is derived from an EMBL/GenBank/DDBJ whole genome shotgun (WGS) entry which is preliminary data.</text>
</comment>
<dbReference type="InterPro" id="IPR014327">
    <property type="entry name" value="RNA_pol_sigma70_bacteroid"/>
</dbReference>
<keyword evidence="4" id="KW-0804">Transcription</keyword>
<dbReference type="PANTHER" id="PTHR43133:SF46">
    <property type="entry name" value="RNA POLYMERASE SIGMA-70 FACTOR ECF SUBFAMILY"/>
    <property type="match status" value="1"/>
</dbReference>
<dbReference type="PANTHER" id="PTHR43133">
    <property type="entry name" value="RNA POLYMERASE ECF-TYPE SIGMA FACTO"/>
    <property type="match status" value="1"/>
</dbReference>
<evidence type="ECO:0000313" key="8">
    <source>
        <dbReference type="Proteomes" id="UP001560573"/>
    </source>
</evidence>
<dbReference type="InterPro" id="IPR013249">
    <property type="entry name" value="RNA_pol_sigma70_r4_t2"/>
</dbReference>
<dbReference type="InterPro" id="IPR014284">
    <property type="entry name" value="RNA_pol_sigma-70_dom"/>
</dbReference>
<dbReference type="Proteomes" id="UP001560573">
    <property type="component" value="Unassembled WGS sequence"/>
</dbReference>
<dbReference type="EMBL" id="JAULBC010000001">
    <property type="protein sequence ID" value="MEX6686758.1"/>
    <property type="molecule type" value="Genomic_DNA"/>
</dbReference>
<evidence type="ECO:0000256" key="2">
    <source>
        <dbReference type="ARBA" id="ARBA00023015"/>
    </source>
</evidence>